<evidence type="ECO:0000256" key="1">
    <source>
        <dbReference type="SAM" id="MobiDB-lite"/>
    </source>
</evidence>
<evidence type="ECO:0000256" key="2">
    <source>
        <dbReference type="SAM" id="Phobius"/>
    </source>
</evidence>
<proteinExistence type="predicted"/>
<keyword evidence="2" id="KW-0472">Membrane</keyword>
<feature type="region of interest" description="Disordered" evidence="1">
    <location>
        <begin position="552"/>
        <end position="588"/>
    </location>
</feature>
<dbReference type="RefSeq" id="XP_067924374.1">
    <property type="nucleotide sequence ID" value="XM_068063656.1"/>
</dbReference>
<dbReference type="AlphaFoldDB" id="A0A2C6L0R8"/>
<name>A0A2C6L0R8_9APIC</name>
<comment type="caution">
    <text evidence="3">The sequence shown here is derived from an EMBL/GenBank/DDBJ whole genome shotgun (WGS) entry which is preliminary data.</text>
</comment>
<dbReference type="VEuPathDB" id="ToxoDB:CSUI_003458"/>
<dbReference type="EMBL" id="MIGC01001543">
    <property type="protein sequence ID" value="PHJ22697.1"/>
    <property type="molecule type" value="Genomic_DNA"/>
</dbReference>
<accession>A0A2C6L0R8</accession>
<feature type="compositionally biased region" description="Acidic residues" evidence="1">
    <location>
        <begin position="560"/>
        <end position="569"/>
    </location>
</feature>
<keyword evidence="4" id="KW-1185">Reference proteome</keyword>
<gene>
    <name evidence="3" type="ORF">CSUI_003458</name>
</gene>
<reference evidence="3 4" key="1">
    <citation type="journal article" date="2017" name="Int. J. Parasitol.">
        <title>The genome of the protozoan parasite Cystoisospora suis and a reverse vaccinology approach to identify vaccine candidates.</title>
        <authorList>
            <person name="Palmieri N."/>
            <person name="Shrestha A."/>
            <person name="Ruttkowski B."/>
            <person name="Beck T."/>
            <person name="Vogl C."/>
            <person name="Tomley F."/>
            <person name="Blake D.P."/>
            <person name="Joachim A."/>
        </authorList>
    </citation>
    <scope>NUCLEOTIDE SEQUENCE [LARGE SCALE GENOMIC DNA]</scope>
    <source>
        <strain evidence="3 4">Wien I</strain>
    </source>
</reference>
<sequence length="588" mass="64647">QVFSNENLAKDAQVKDAIESQVQTAAGLDLSILNCLSLPRDEKPQKHVLQFCRKIHKGTALGGLCQRLSRWLLTRLVALGHECKKEVPECLKELVLPLTQSALTQLTQEGDTVLYAARQISLPEVPAHLLQSEDDSVSPYFASLMGDASSLSVHAMRRVRDIVTKKNPRRLPEARRKVLFATLRTYYLADLRSAPHVDPLLLALLSLMTEKMCTKQRKKKVVVAVAGRNTKVKAQDIMIVAWSHLIKAMTKTTICSPTGTENTNCDLLSRYVQWKTVVNQQLLKGSHEAATAAEGLLAEARGFTRLAEKVQRQAANDFLFGDSIRHLPFGALIDFLGKWRWLRKLLMKVARGLVEKMLPGVHLRGRVQKKGKQVGLQPVQRFALALHYGLKKEAEVFMASGREGVARVIGQMVRGSVKDLLRREPNARISPQTTAVSSFYDASPDPRTSIERLVLRQGANETRSFSNSMVVGSARQAVVRRISLVQSDWTAGEKRAVVGIIGLVTLMVGISGLSAGPAALPIAFIIVGAAMCLGAVVLSLKDMNLLPPLRSGAAGAGRVEEEEEEEDAEDKQPLLAKQSSSEAEEESW</sequence>
<keyword evidence="2" id="KW-1133">Transmembrane helix</keyword>
<feature type="non-terminal residue" evidence="3">
    <location>
        <position position="1"/>
    </location>
</feature>
<protein>
    <submittedName>
        <fullName evidence="3">Transmembrane protein</fullName>
    </submittedName>
</protein>
<evidence type="ECO:0000313" key="3">
    <source>
        <dbReference type="EMBL" id="PHJ22697.1"/>
    </source>
</evidence>
<dbReference type="Proteomes" id="UP000221165">
    <property type="component" value="Unassembled WGS sequence"/>
</dbReference>
<feature type="transmembrane region" description="Helical" evidence="2">
    <location>
        <begin position="519"/>
        <end position="540"/>
    </location>
</feature>
<keyword evidence="2 3" id="KW-0812">Transmembrane</keyword>
<feature type="transmembrane region" description="Helical" evidence="2">
    <location>
        <begin position="496"/>
        <end position="513"/>
    </location>
</feature>
<evidence type="ECO:0000313" key="4">
    <source>
        <dbReference type="Proteomes" id="UP000221165"/>
    </source>
</evidence>
<dbReference type="GeneID" id="94426867"/>
<organism evidence="3 4">
    <name type="scientific">Cystoisospora suis</name>
    <dbReference type="NCBI Taxonomy" id="483139"/>
    <lineage>
        <taxon>Eukaryota</taxon>
        <taxon>Sar</taxon>
        <taxon>Alveolata</taxon>
        <taxon>Apicomplexa</taxon>
        <taxon>Conoidasida</taxon>
        <taxon>Coccidia</taxon>
        <taxon>Eucoccidiorida</taxon>
        <taxon>Eimeriorina</taxon>
        <taxon>Sarcocystidae</taxon>
        <taxon>Cystoisospora</taxon>
    </lineage>
</organism>
<dbReference type="OrthoDB" id="330826at2759"/>